<accession>A0A0P1MPY9</accession>
<evidence type="ECO:0000313" key="4">
    <source>
        <dbReference type="Proteomes" id="UP000199197"/>
    </source>
</evidence>
<feature type="binding site" evidence="1">
    <location>
        <position position="255"/>
    </location>
    <ligand>
        <name>[2Fe-2S] cluster</name>
        <dbReference type="ChEBI" id="CHEBI:190135"/>
    </ligand>
</feature>
<dbReference type="InterPro" id="IPR017927">
    <property type="entry name" value="FAD-bd_FR_type"/>
</dbReference>
<dbReference type="GO" id="GO:0051537">
    <property type="term" value="F:2 iron, 2 sulfur cluster binding"/>
    <property type="evidence" value="ECO:0007669"/>
    <property type="project" value="UniProtKB-KW"/>
</dbReference>
<dbReference type="OrthoDB" id="9796486at2"/>
<dbReference type="InterPro" id="IPR001433">
    <property type="entry name" value="OxRdtase_FAD/NAD-bd"/>
</dbReference>
<dbReference type="InterPro" id="IPR001709">
    <property type="entry name" value="Flavoprot_Pyr_Nucl_cyt_Rdtase"/>
</dbReference>
<dbReference type="GO" id="GO:0016491">
    <property type="term" value="F:oxidoreductase activity"/>
    <property type="evidence" value="ECO:0007669"/>
    <property type="project" value="InterPro"/>
</dbReference>
<feature type="domain" description="FAD-binding FR-type" evidence="2">
    <location>
        <begin position="16"/>
        <end position="114"/>
    </location>
</feature>
<dbReference type="SUPFAM" id="SSF63380">
    <property type="entry name" value="Riboflavin synthase domain-like"/>
    <property type="match status" value="1"/>
</dbReference>
<evidence type="ECO:0000256" key="1">
    <source>
        <dbReference type="PIRSR" id="PIRSR006816-2"/>
    </source>
</evidence>
<dbReference type="PIRSF" id="PIRSF006816">
    <property type="entry name" value="Cyc3_hyd_g"/>
    <property type="match status" value="1"/>
</dbReference>
<dbReference type="PANTHER" id="PTHR43513">
    <property type="entry name" value="DIHYDROOROTATE DEHYDROGENASE B (NAD(+)), ELECTRON TRANSFER SUBUNIT"/>
    <property type="match status" value="1"/>
</dbReference>
<dbReference type="CDD" id="cd06221">
    <property type="entry name" value="sulfite_reductase_like"/>
    <property type="match status" value="1"/>
</dbReference>
<feature type="binding site" evidence="1">
    <location>
        <position position="258"/>
    </location>
    <ligand>
        <name>[2Fe-2S] cluster</name>
        <dbReference type="ChEBI" id="CHEBI:190135"/>
    </ligand>
</feature>
<dbReference type="InterPro" id="IPR050353">
    <property type="entry name" value="PyrK_electron_transfer"/>
</dbReference>
<gene>
    <name evidence="3" type="ORF">JGI23_00282</name>
</gene>
<dbReference type="InterPro" id="IPR012165">
    <property type="entry name" value="Cyt_c3_hydrogenase_gsu"/>
</dbReference>
<dbReference type="Gene3D" id="2.40.30.10">
    <property type="entry name" value="Translation factors"/>
    <property type="match status" value="1"/>
</dbReference>
<dbReference type="RefSeq" id="WP_092347324.1">
    <property type="nucleotide sequence ID" value="NZ_CZVW01000002.1"/>
</dbReference>
<protein>
    <submittedName>
        <fullName evidence="3">NAD(P)H-flavin reductase</fullName>
    </submittedName>
</protein>
<proteinExistence type="predicted"/>
<dbReference type="GO" id="GO:0046872">
    <property type="term" value="F:metal ion binding"/>
    <property type="evidence" value="ECO:0007669"/>
    <property type="project" value="UniProtKB-KW"/>
</dbReference>
<keyword evidence="1" id="KW-0408">Iron</keyword>
<dbReference type="EMBL" id="CZVW01000002">
    <property type="protein sequence ID" value="CUS97317.1"/>
    <property type="molecule type" value="Genomic_DNA"/>
</dbReference>
<keyword evidence="1" id="KW-0001">2Fe-2S</keyword>
<evidence type="ECO:0000259" key="2">
    <source>
        <dbReference type="PROSITE" id="PS51384"/>
    </source>
</evidence>
<dbReference type="Gene3D" id="3.40.50.80">
    <property type="entry name" value="Nucleotide-binding domain of ferredoxin-NADP reductase (FNR) module"/>
    <property type="match status" value="1"/>
</dbReference>
<feature type="binding site" evidence="1">
    <location>
        <position position="266"/>
    </location>
    <ligand>
        <name>[2Fe-2S] cluster</name>
        <dbReference type="ChEBI" id="CHEBI:190135"/>
    </ligand>
</feature>
<dbReference type="Pfam" id="PF00175">
    <property type="entry name" value="NAD_binding_1"/>
    <property type="match status" value="1"/>
</dbReference>
<dbReference type="PROSITE" id="PS51384">
    <property type="entry name" value="FAD_FR"/>
    <property type="match status" value="1"/>
</dbReference>
<reference evidence="4" key="1">
    <citation type="submission" date="2015-11" db="EMBL/GenBank/DDBJ databases">
        <authorList>
            <person name="Varghese N."/>
        </authorList>
    </citation>
    <scope>NUCLEOTIDE SEQUENCE [LARGE SCALE GENOMIC DNA]</scope>
    <source>
        <strain evidence="4">JGI-23</strain>
    </source>
</reference>
<comment type="cofactor">
    <cofactor evidence="1">
        <name>[2Fe-2S] cluster</name>
        <dbReference type="ChEBI" id="CHEBI:190135"/>
    </cofactor>
    <text evidence="1">Binds 1 [2Fe-2S] cluster per subunit.</text>
</comment>
<organism evidence="3 4">
    <name type="scientific">Candidatus Chryseopegocella kryptomonas</name>
    <dbReference type="NCBI Taxonomy" id="1633643"/>
    <lineage>
        <taxon>Bacteria</taxon>
        <taxon>Pseudomonadati</taxon>
        <taxon>Candidatus Kryptoniota</taxon>
        <taxon>Candidatus Chryseopegocella</taxon>
    </lineage>
</organism>
<dbReference type="InterPro" id="IPR019480">
    <property type="entry name" value="Dihydroorotate_DH_Fe-S-bd"/>
</dbReference>
<keyword evidence="1" id="KW-0479">Metal-binding</keyword>
<dbReference type="PANTHER" id="PTHR43513:SF1">
    <property type="entry name" value="ANAEROBIC SULFITE REDUCTASE SUBUNIT B"/>
    <property type="match status" value="1"/>
</dbReference>
<dbReference type="GO" id="GO:0006221">
    <property type="term" value="P:pyrimidine nucleotide biosynthetic process"/>
    <property type="evidence" value="ECO:0007669"/>
    <property type="project" value="InterPro"/>
</dbReference>
<name>A0A0P1MPY9_9BACT</name>
<dbReference type="Pfam" id="PF10418">
    <property type="entry name" value="DHODB_Fe-S_bind"/>
    <property type="match status" value="1"/>
</dbReference>
<dbReference type="PRINTS" id="PR00371">
    <property type="entry name" value="FPNCR"/>
</dbReference>
<dbReference type="InterPro" id="IPR039261">
    <property type="entry name" value="FNR_nucleotide-bd"/>
</dbReference>
<dbReference type="InterPro" id="IPR017938">
    <property type="entry name" value="Riboflavin_synthase-like_b-brl"/>
</dbReference>
<keyword evidence="4" id="KW-1185">Reference proteome</keyword>
<sequence>MEVSEREILVVEKNPMLPQIFQIRSRKQETSDTFTLELEPVEAGVEFIFKPGQFNMLYVFGVGEVPISISGDPEKVSRVTHTTRMVGTVTKAMGKLKKGDLIGVRGPFGSSWPVDKCSGCDVVIVAGGIGLAPLRPAIYYILRRRENYNKAILLYGARTPDDILYKHEIEKWKSRFDFEVYVTVDRGTSGWKGNVGVVTTLIPRAPFDPQNTIAFVCGPEIMMRFTALELIKRGVSENNIFISMERNMKCGIGLCGHCQFGPVFVCKDGPVFSYSQVKNLIFKREI</sequence>
<dbReference type="PRINTS" id="PR00406">
    <property type="entry name" value="CYTB5RDTASE"/>
</dbReference>
<dbReference type="AlphaFoldDB" id="A0A0P1MPY9"/>
<evidence type="ECO:0000313" key="3">
    <source>
        <dbReference type="EMBL" id="CUS97317.1"/>
    </source>
</evidence>
<dbReference type="SUPFAM" id="SSF52343">
    <property type="entry name" value="Ferredoxin reductase-like, C-terminal NADP-linked domain"/>
    <property type="match status" value="1"/>
</dbReference>
<dbReference type="Proteomes" id="UP000199197">
    <property type="component" value="Unassembled WGS sequence"/>
</dbReference>
<dbReference type="GO" id="GO:0050660">
    <property type="term" value="F:flavin adenine dinucleotide binding"/>
    <property type="evidence" value="ECO:0007669"/>
    <property type="project" value="InterPro"/>
</dbReference>
<feature type="binding site" evidence="1">
    <location>
        <position position="250"/>
    </location>
    <ligand>
        <name>[2Fe-2S] cluster</name>
        <dbReference type="ChEBI" id="CHEBI:190135"/>
    </ligand>
</feature>
<keyword evidence="1" id="KW-0411">Iron-sulfur</keyword>